<dbReference type="Proteomes" id="UP001139031">
    <property type="component" value="Unassembled WGS sequence"/>
</dbReference>
<gene>
    <name evidence="2" type="ORF">K7C98_24365</name>
</gene>
<protein>
    <submittedName>
        <fullName evidence="2">Uncharacterized protein</fullName>
    </submittedName>
</protein>
<reference evidence="2" key="1">
    <citation type="submission" date="2021-08" db="EMBL/GenBank/DDBJ databases">
        <authorList>
            <person name="Stevens D.C."/>
        </authorList>
    </citation>
    <scope>NUCLEOTIDE SEQUENCE</scope>
    <source>
        <strain evidence="2">DSM 53165</strain>
    </source>
</reference>
<evidence type="ECO:0000313" key="2">
    <source>
        <dbReference type="EMBL" id="MBZ5712388.1"/>
    </source>
</evidence>
<comment type="caution">
    <text evidence="2">The sequence shown here is derived from an EMBL/GenBank/DDBJ whole genome shotgun (WGS) entry which is preliminary data.</text>
</comment>
<evidence type="ECO:0000256" key="1">
    <source>
        <dbReference type="SAM" id="MobiDB-lite"/>
    </source>
</evidence>
<dbReference type="EMBL" id="JAIRAU010000031">
    <property type="protein sequence ID" value="MBZ5712388.1"/>
    <property type="molecule type" value="Genomic_DNA"/>
</dbReference>
<feature type="compositionally biased region" description="Basic and acidic residues" evidence="1">
    <location>
        <begin position="51"/>
        <end position="60"/>
    </location>
</feature>
<sequence length="60" mass="6981">MTPDLAPRKVVRQRLGGQEIGRRGEERRQQRRDVGRRRGAHQADVFGADADVEREPTEWQ</sequence>
<evidence type="ECO:0000313" key="3">
    <source>
        <dbReference type="Proteomes" id="UP001139031"/>
    </source>
</evidence>
<dbReference type="RefSeq" id="WP_224194148.1">
    <property type="nucleotide sequence ID" value="NZ_JAIRAU010000031.1"/>
</dbReference>
<keyword evidence="3" id="KW-1185">Reference proteome</keyword>
<name>A0ABS7TVV2_9BACT</name>
<feature type="compositionally biased region" description="Basic and acidic residues" evidence="1">
    <location>
        <begin position="20"/>
        <end position="33"/>
    </location>
</feature>
<feature type="region of interest" description="Disordered" evidence="1">
    <location>
        <begin position="1"/>
        <end position="60"/>
    </location>
</feature>
<organism evidence="2 3">
    <name type="scientific">Nannocystis pusilla</name>
    <dbReference type="NCBI Taxonomy" id="889268"/>
    <lineage>
        <taxon>Bacteria</taxon>
        <taxon>Pseudomonadati</taxon>
        <taxon>Myxococcota</taxon>
        <taxon>Polyangia</taxon>
        <taxon>Nannocystales</taxon>
        <taxon>Nannocystaceae</taxon>
        <taxon>Nannocystis</taxon>
    </lineage>
</organism>
<proteinExistence type="predicted"/>
<accession>A0ABS7TVV2</accession>